<dbReference type="PROSITE" id="PS50111">
    <property type="entry name" value="CHEMOTAXIS_TRANSDUC_2"/>
    <property type="match status" value="1"/>
</dbReference>
<dbReference type="HOGENOM" id="CLU_092031_0_0_4"/>
<dbReference type="EMBL" id="CP001043">
    <property type="protein sequence ID" value="ACC71513.1"/>
    <property type="molecule type" value="Genomic_DNA"/>
</dbReference>
<evidence type="ECO:0000256" key="4">
    <source>
        <dbReference type="ARBA" id="ARBA00023136"/>
    </source>
</evidence>
<evidence type="ECO:0000256" key="2">
    <source>
        <dbReference type="ARBA" id="ARBA00022692"/>
    </source>
</evidence>
<keyword evidence="9" id="KW-1185">Reference proteome</keyword>
<dbReference type="Pfam" id="PF00015">
    <property type="entry name" value="MCPsignal"/>
    <property type="match status" value="1"/>
</dbReference>
<dbReference type="Pfam" id="PF13675">
    <property type="entry name" value="PilJ"/>
    <property type="match status" value="1"/>
</dbReference>
<keyword evidence="2" id="KW-0812">Transmembrane</keyword>
<dbReference type="Proteomes" id="UP000001192">
    <property type="component" value="Chromosome 1"/>
</dbReference>
<name>B2JFE5_PARP8</name>
<evidence type="ECO:0000256" key="5">
    <source>
        <dbReference type="PROSITE-ProRule" id="PRU00284"/>
    </source>
</evidence>
<dbReference type="SUPFAM" id="SSF58104">
    <property type="entry name" value="Methyl-accepting chemotaxis protein (MCP) signaling domain"/>
    <property type="match status" value="1"/>
</dbReference>
<organism evidence="8 9">
    <name type="scientific">Paraburkholderia phymatum (strain DSM 17167 / CIP 108236 / LMG 21445 / STM815)</name>
    <name type="common">Burkholderia phymatum</name>
    <dbReference type="NCBI Taxonomy" id="391038"/>
    <lineage>
        <taxon>Bacteria</taxon>
        <taxon>Pseudomonadati</taxon>
        <taxon>Pseudomonadota</taxon>
        <taxon>Betaproteobacteria</taxon>
        <taxon>Burkholderiales</taxon>
        <taxon>Burkholderiaceae</taxon>
        <taxon>Paraburkholderia</taxon>
    </lineage>
</organism>
<sequence>MLNRNTRIDASGAMNEQITTQRREVSGQTIGELINLSGRQRMLSQRIVLHVLLASHGDRAALAVVRDCLATFASTHRVLVHGDERLPGVFSEGLQQLYYGTRKADERVQRFIALTDETLARVEADDDADDGVAREYVDALVAQATPLLELLQEITLAYQNEMRGIEAATQRRQSAIAEQLSSISMQANIVALNARISAARAGSYGREFAVITQVLADIIKEMDALIYSVVDGNADEPASRRDASHGTSQLSSRSRVNTRSPQRICT</sequence>
<proteinExistence type="predicted"/>
<feature type="domain" description="Methyl-accepting transducer" evidence="7">
    <location>
        <begin position="174"/>
        <end position="222"/>
    </location>
</feature>
<dbReference type="STRING" id="391038.Bphy_2338"/>
<dbReference type="InterPro" id="IPR029095">
    <property type="entry name" value="NarX-like_N"/>
</dbReference>
<feature type="region of interest" description="Disordered" evidence="6">
    <location>
        <begin position="235"/>
        <end position="266"/>
    </location>
</feature>
<accession>B2JFE5</accession>
<dbReference type="AlphaFoldDB" id="B2JFE5"/>
<keyword evidence="5" id="KW-0807">Transducer</keyword>
<dbReference type="InterPro" id="IPR004089">
    <property type="entry name" value="MCPsignal_dom"/>
</dbReference>
<reference evidence="9" key="1">
    <citation type="journal article" date="2014" name="Stand. Genomic Sci.">
        <title>Complete genome sequence of Burkholderia phymatum STM815(T), a broad host range and efficient nitrogen-fixing symbiont of Mimosa species.</title>
        <authorList>
            <person name="Moulin L."/>
            <person name="Klonowska A."/>
            <person name="Caroline B."/>
            <person name="Booth K."/>
            <person name="Vriezen J.A."/>
            <person name="Melkonian R."/>
            <person name="James E.K."/>
            <person name="Young J.P."/>
            <person name="Bena G."/>
            <person name="Hauser L."/>
            <person name="Land M."/>
            <person name="Kyrpides N."/>
            <person name="Bruce D."/>
            <person name="Chain P."/>
            <person name="Copeland A."/>
            <person name="Pitluck S."/>
            <person name="Woyke T."/>
            <person name="Lizotte-Waniewski M."/>
            <person name="Bristow J."/>
            <person name="Riley M."/>
        </authorList>
    </citation>
    <scope>NUCLEOTIDE SEQUENCE [LARGE SCALE GENOMIC DNA]</scope>
    <source>
        <strain evidence="9">DSM 17167 / CIP 108236 / LMG 21445 / STM815</strain>
    </source>
</reference>
<gene>
    <name evidence="8" type="ordered locus">Bphy_2338</name>
</gene>
<keyword evidence="3" id="KW-1133">Transmembrane helix</keyword>
<comment type="subcellular location">
    <subcellularLocation>
        <location evidence="1">Membrane</location>
        <topology evidence="1">Multi-pass membrane protein</topology>
    </subcellularLocation>
</comment>
<feature type="compositionally biased region" description="Polar residues" evidence="6">
    <location>
        <begin position="245"/>
        <end position="266"/>
    </location>
</feature>
<evidence type="ECO:0000256" key="3">
    <source>
        <dbReference type="ARBA" id="ARBA00022989"/>
    </source>
</evidence>
<dbReference type="GO" id="GO:0016020">
    <property type="term" value="C:membrane"/>
    <property type="evidence" value="ECO:0007669"/>
    <property type="project" value="UniProtKB-SubCell"/>
</dbReference>
<evidence type="ECO:0000256" key="6">
    <source>
        <dbReference type="SAM" id="MobiDB-lite"/>
    </source>
</evidence>
<evidence type="ECO:0000256" key="1">
    <source>
        <dbReference type="ARBA" id="ARBA00004141"/>
    </source>
</evidence>
<dbReference type="GO" id="GO:0007165">
    <property type="term" value="P:signal transduction"/>
    <property type="evidence" value="ECO:0007669"/>
    <property type="project" value="UniProtKB-KW"/>
</dbReference>
<evidence type="ECO:0000259" key="7">
    <source>
        <dbReference type="PROSITE" id="PS50111"/>
    </source>
</evidence>
<dbReference type="Gene3D" id="1.10.287.950">
    <property type="entry name" value="Methyl-accepting chemotaxis protein"/>
    <property type="match status" value="1"/>
</dbReference>
<dbReference type="KEGG" id="bph:Bphy_2338"/>
<dbReference type="eggNOG" id="COG0840">
    <property type="taxonomic scope" value="Bacteria"/>
</dbReference>
<evidence type="ECO:0000313" key="8">
    <source>
        <dbReference type="EMBL" id="ACC71513.1"/>
    </source>
</evidence>
<protein>
    <submittedName>
        <fullName evidence="8">Methyl-accepting chemotaxis sensory transducer</fullName>
    </submittedName>
</protein>
<keyword evidence="4" id="KW-0472">Membrane</keyword>
<evidence type="ECO:0000313" key="9">
    <source>
        <dbReference type="Proteomes" id="UP000001192"/>
    </source>
</evidence>